<evidence type="ECO:0000256" key="2">
    <source>
        <dbReference type="ARBA" id="ARBA00022723"/>
    </source>
</evidence>
<dbReference type="PROSITE" id="PS51873">
    <property type="entry name" value="TRIAD"/>
    <property type="match status" value="1"/>
</dbReference>
<keyword evidence="3" id="KW-0677">Repeat</keyword>
<dbReference type="Proteomes" id="UP001217089">
    <property type="component" value="Unassembled WGS sequence"/>
</dbReference>
<dbReference type="CDD" id="cd20336">
    <property type="entry name" value="Rcat_RBR"/>
    <property type="match status" value="1"/>
</dbReference>
<dbReference type="InterPro" id="IPR044066">
    <property type="entry name" value="TRIAD_supradom"/>
</dbReference>
<evidence type="ECO:0000313" key="9">
    <source>
        <dbReference type="Proteomes" id="UP001217089"/>
    </source>
</evidence>
<keyword evidence="5" id="KW-0833">Ubl conjugation pathway</keyword>
<proteinExistence type="predicted"/>
<comment type="caution">
    <text evidence="8">The sequence shown here is derived from an EMBL/GenBank/DDBJ whole genome shotgun (WGS) entry which is preliminary data.</text>
</comment>
<protein>
    <recommendedName>
        <fullName evidence="7">RING-type domain-containing protein</fullName>
    </recommendedName>
</protein>
<evidence type="ECO:0000259" key="7">
    <source>
        <dbReference type="PROSITE" id="PS51873"/>
    </source>
</evidence>
<feature type="domain" description="RING-type" evidence="7">
    <location>
        <begin position="271"/>
        <end position="513"/>
    </location>
</feature>
<name>A0ABQ9F173_TEGGR</name>
<organism evidence="8 9">
    <name type="scientific">Tegillarca granosa</name>
    <name type="common">Malaysian cockle</name>
    <name type="synonym">Anadara granosa</name>
    <dbReference type="NCBI Taxonomy" id="220873"/>
    <lineage>
        <taxon>Eukaryota</taxon>
        <taxon>Metazoa</taxon>
        <taxon>Spiralia</taxon>
        <taxon>Lophotrochozoa</taxon>
        <taxon>Mollusca</taxon>
        <taxon>Bivalvia</taxon>
        <taxon>Autobranchia</taxon>
        <taxon>Pteriomorphia</taxon>
        <taxon>Arcoida</taxon>
        <taxon>Arcoidea</taxon>
        <taxon>Arcidae</taxon>
        <taxon>Tegillarca</taxon>
    </lineage>
</organism>
<dbReference type="Pfam" id="PF22191">
    <property type="entry name" value="IBR_1"/>
    <property type="match status" value="1"/>
</dbReference>
<sequence>MTRDMYASCQLHFQNFSETKERVMDEKIIDLALKGTKLIDPNEELNSPDKDVELSPGYIKSWNSKSSQSMRVSKQTQLTEEEIGQHKRCVTVKEDAPRSSRYEGFASYVTSIPTKISPREDKKNFSENKERVMDEKMFELAPKGTKLKGRNEELNSIRTQLTEEIEQQQRYVTMKEDAPLSSPYKGFASYFNSNPSKTSPKEDVKEENVESAITKISKKLKIDAQALDLFYRHSMLNKTETLGDQVEVDNKGKVYVIMKQLSRQVPGSYLTDAPDLIDPWEDEIPRVLMSCGHGITCDNLYEYCRRQIETGNVEFFCPAVPDQERPSEQCGSKWNFLEVREKACLSEDESNLFEIMLSSNKIQRSKDIYQCPGCSKYIESICYRRGFVVCRTCEENYDFDFKFCAFCQRKWMGSDDSKTCGHVDCKQDLKRLQKVLVSCPTKEIVGIRSCPTVRACPNCNFIVEHEGDNCKHMDCPNKYCRTKFCFVCLQIKTDKYYWPESCGGAFIHCQLAPRQSV</sequence>
<keyword evidence="2" id="KW-0479">Metal-binding</keyword>
<evidence type="ECO:0000256" key="1">
    <source>
        <dbReference type="ARBA" id="ARBA00022679"/>
    </source>
</evidence>
<keyword evidence="6" id="KW-0862">Zinc</keyword>
<evidence type="ECO:0000256" key="4">
    <source>
        <dbReference type="ARBA" id="ARBA00022771"/>
    </source>
</evidence>
<gene>
    <name evidence="8" type="ORF">KUTeg_014234</name>
</gene>
<keyword evidence="9" id="KW-1185">Reference proteome</keyword>
<keyword evidence="1" id="KW-0808">Transferase</keyword>
<evidence type="ECO:0000256" key="3">
    <source>
        <dbReference type="ARBA" id="ARBA00022737"/>
    </source>
</evidence>
<reference evidence="8 9" key="1">
    <citation type="submission" date="2022-12" db="EMBL/GenBank/DDBJ databases">
        <title>Chromosome-level genome of Tegillarca granosa.</title>
        <authorList>
            <person name="Kim J."/>
        </authorList>
    </citation>
    <scope>NUCLEOTIDE SEQUENCE [LARGE SCALE GENOMIC DNA]</scope>
    <source>
        <strain evidence="8">Teg-2019</strain>
        <tissue evidence="8">Adductor muscle</tissue>
    </source>
</reference>
<evidence type="ECO:0000256" key="5">
    <source>
        <dbReference type="ARBA" id="ARBA00022786"/>
    </source>
</evidence>
<evidence type="ECO:0000256" key="6">
    <source>
        <dbReference type="ARBA" id="ARBA00022833"/>
    </source>
</evidence>
<accession>A0ABQ9F173</accession>
<dbReference type="SUPFAM" id="SSF57850">
    <property type="entry name" value="RING/U-box"/>
    <property type="match status" value="1"/>
</dbReference>
<dbReference type="EMBL" id="JARBDR010000657">
    <property type="protein sequence ID" value="KAJ8309360.1"/>
    <property type="molecule type" value="Genomic_DNA"/>
</dbReference>
<dbReference type="Gene3D" id="1.20.120.1750">
    <property type="match status" value="1"/>
</dbReference>
<evidence type="ECO:0000313" key="8">
    <source>
        <dbReference type="EMBL" id="KAJ8309360.1"/>
    </source>
</evidence>
<keyword evidence="4" id="KW-0863">Zinc-finger</keyword>